<gene>
    <name evidence="1" type="ORF">SCD92_03695</name>
</gene>
<dbReference type="Proteomes" id="UP001273505">
    <property type="component" value="Unassembled WGS sequence"/>
</dbReference>
<dbReference type="RefSeq" id="WP_302721290.1">
    <property type="nucleotide sequence ID" value="NZ_JAULRU010000264.1"/>
</dbReference>
<comment type="caution">
    <text evidence="1">The sequence shown here is derived from an EMBL/GenBank/DDBJ whole genome shotgun (WGS) entry which is preliminary data.</text>
</comment>
<evidence type="ECO:0000313" key="2">
    <source>
        <dbReference type="Proteomes" id="UP001273505"/>
    </source>
</evidence>
<sequence length="107" mass="12321">MALELEALFDLLNQAEEMEEKIVELAKTDRWSEFREVVLSREELLQSLDVNFKGLTPEESLLVEEKVRGAKKFSQYLQGYAAKTMADVKFHMGEYAKAKKAISAYKK</sequence>
<reference evidence="1 2" key="1">
    <citation type="submission" date="2023-11" db="EMBL/GenBank/DDBJ databases">
        <title>Gilvimarinus fulvus sp. nov., isolated from the surface of Kelp.</title>
        <authorList>
            <person name="Sun Y.Y."/>
            <person name="Gong Y."/>
            <person name="Du Z.J."/>
        </authorList>
    </citation>
    <scope>NUCLEOTIDE SEQUENCE [LARGE SCALE GENOMIC DNA]</scope>
    <source>
        <strain evidence="1 2">SDUM040013</strain>
    </source>
</reference>
<keyword evidence="2" id="KW-1185">Reference proteome</keyword>
<name>A0ABU4RUW3_9GAMM</name>
<organism evidence="1 2">
    <name type="scientific">Gilvimarinus gilvus</name>
    <dbReference type="NCBI Taxonomy" id="3058038"/>
    <lineage>
        <taxon>Bacteria</taxon>
        <taxon>Pseudomonadati</taxon>
        <taxon>Pseudomonadota</taxon>
        <taxon>Gammaproteobacteria</taxon>
        <taxon>Cellvibrionales</taxon>
        <taxon>Cellvibrionaceae</taxon>
        <taxon>Gilvimarinus</taxon>
    </lineage>
</organism>
<evidence type="ECO:0000313" key="1">
    <source>
        <dbReference type="EMBL" id="MDX6848449.1"/>
    </source>
</evidence>
<evidence type="ECO:0008006" key="3">
    <source>
        <dbReference type="Google" id="ProtNLM"/>
    </source>
</evidence>
<accession>A0ABU4RUW3</accession>
<proteinExistence type="predicted"/>
<dbReference type="EMBL" id="JAXAFO010000004">
    <property type="protein sequence ID" value="MDX6848449.1"/>
    <property type="molecule type" value="Genomic_DNA"/>
</dbReference>
<protein>
    <recommendedName>
        <fullName evidence="3">Flagellar protein FliT</fullName>
    </recommendedName>
</protein>